<dbReference type="GeneID" id="54345455"/>
<gene>
    <name evidence="1" type="ORF">M421DRAFT_173969</name>
</gene>
<dbReference type="EMBL" id="ML978971">
    <property type="protein sequence ID" value="KAF1927725.1"/>
    <property type="molecule type" value="Genomic_DNA"/>
</dbReference>
<name>A0A6A5RHD0_9PLEO</name>
<proteinExistence type="predicted"/>
<dbReference type="Proteomes" id="UP000800082">
    <property type="component" value="Unassembled WGS sequence"/>
</dbReference>
<keyword evidence="2" id="KW-1185">Reference proteome</keyword>
<evidence type="ECO:0000313" key="2">
    <source>
        <dbReference type="Proteomes" id="UP000800082"/>
    </source>
</evidence>
<protein>
    <submittedName>
        <fullName evidence="1">Uncharacterized protein</fullName>
    </submittedName>
</protein>
<dbReference type="AlphaFoldDB" id="A0A6A5RHD0"/>
<evidence type="ECO:0000313" key="1">
    <source>
        <dbReference type="EMBL" id="KAF1927725.1"/>
    </source>
</evidence>
<dbReference type="RefSeq" id="XP_033447977.1">
    <property type="nucleotide sequence ID" value="XM_033587808.1"/>
</dbReference>
<reference evidence="1" key="1">
    <citation type="journal article" date="2020" name="Stud. Mycol.">
        <title>101 Dothideomycetes genomes: a test case for predicting lifestyles and emergence of pathogens.</title>
        <authorList>
            <person name="Haridas S."/>
            <person name="Albert R."/>
            <person name="Binder M."/>
            <person name="Bloem J."/>
            <person name="Labutti K."/>
            <person name="Salamov A."/>
            <person name="Andreopoulos B."/>
            <person name="Baker S."/>
            <person name="Barry K."/>
            <person name="Bills G."/>
            <person name="Bluhm B."/>
            <person name="Cannon C."/>
            <person name="Castanera R."/>
            <person name="Culley D."/>
            <person name="Daum C."/>
            <person name="Ezra D."/>
            <person name="Gonzalez J."/>
            <person name="Henrissat B."/>
            <person name="Kuo A."/>
            <person name="Liang C."/>
            <person name="Lipzen A."/>
            <person name="Lutzoni F."/>
            <person name="Magnuson J."/>
            <person name="Mondo S."/>
            <person name="Nolan M."/>
            <person name="Ohm R."/>
            <person name="Pangilinan J."/>
            <person name="Park H.-J."/>
            <person name="Ramirez L."/>
            <person name="Alfaro M."/>
            <person name="Sun H."/>
            <person name="Tritt A."/>
            <person name="Yoshinaga Y."/>
            <person name="Zwiers L.-H."/>
            <person name="Turgeon B."/>
            <person name="Goodwin S."/>
            <person name="Spatafora J."/>
            <person name="Crous P."/>
            <person name="Grigoriev I."/>
        </authorList>
    </citation>
    <scope>NUCLEOTIDE SEQUENCE</scope>
    <source>
        <strain evidence="1">CBS 183.55</strain>
    </source>
</reference>
<sequence length="171" mass="19332">MRAVKARGRSAPYISTTQLSHKLRQPRAIVQKWQLEQPSRANLTRRSWLNMSRSVIPQNLPTDVRICIQLLQLANGSPTMHAGNLSDRSPNFEECRSKQCSVVGESLIEISGCFLVLPIQHQLVAFLNNCASSQITLLTMQRLSAIVSPRQSLYKYHGTSICAYLRIYLFC</sequence>
<organism evidence="1 2">
    <name type="scientific">Didymella exigua CBS 183.55</name>
    <dbReference type="NCBI Taxonomy" id="1150837"/>
    <lineage>
        <taxon>Eukaryota</taxon>
        <taxon>Fungi</taxon>
        <taxon>Dikarya</taxon>
        <taxon>Ascomycota</taxon>
        <taxon>Pezizomycotina</taxon>
        <taxon>Dothideomycetes</taxon>
        <taxon>Pleosporomycetidae</taxon>
        <taxon>Pleosporales</taxon>
        <taxon>Pleosporineae</taxon>
        <taxon>Didymellaceae</taxon>
        <taxon>Didymella</taxon>
    </lineage>
</organism>
<accession>A0A6A5RHD0</accession>